<gene>
    <name evidence="5" type="ORF">ACFSFX_13665</name>
</gene>
<evidence type="ECO:0000256" key="2">
    <source>
        <dbReference type="ARBA" id="ARBA00022603"/>
    </source>
</evidence>
<keyword evidence="2 5" id="KW-0489">Methyltransferase</keyword>
<sequence length="252" mass="27613">MPRGGPRLHNTRRIHLAGGYLDGGAQYDRVRPGYPPDIVHWLIPASASAAADVGAGTGIFTAELLKCGLQVTAVDPSADMLGVLAAKLPAVDVVVGTAEATGLPPSTVNLVTIAQAWHWVDPVAATTEAARILTPGGRLGLIWNQLDVSLPWVHRLSRIMHAGDVYKPDYRPAIGPEFGALEQRTIQWAQPLTTAEIVDLAKSRSYYRRAGPEIRARVEANLDWYLHEHLGFTHDARVELPYFTHSWRADRR</sequence>
<reference evidence="6" key="1">
    <citation type="journal article" date="2019" name="Int. J. Syst. Evol. Microbiol.">
        <title>The Global Catalogue of Microorganisms (GCM) 10K type strain sequencing project: providing services to taxonomists for standard genome sequencing and annotation.</title>
        <authorList>
            <consortium name="The Broad Institute Genomics Platform"/>
            <consortium name="The Broad Institute Genome Sequencing Center for Infectious Disease"/>
            <person name="Wu L."/>
            <person name="Ma J."/>
        </authorList>
    </citation>
    <scope>NUCLEOTIDE SEQUENCE [LARGE SCALE GENOMIC DNA]</scope>
    <source>
        <strain evidence="6">JCM 11496</strain>
    </source>
</reference>
<dbReference type="CDD" id="cd02440">
    <property type="entry name" value="AdoMet_MTases"/>
    <property type="match status" value="1"/>
</dbReference>
<dbReference type="InterPro" id="IPR013216">
    <property type="entry name" value="Methyltransf_11"/>
</dbReference>
<dbReference type="Gene3D" id="3.40.50.150">
    <property type="entry name" value="Vaccinia Virus protein VP39"/>
    <property type="match status" value="1"/>
</dbReference>
<accession>A0ABW4QAJ9</accession>
<dbReference type="Proteomes" id="UP001597307">
    <property type="component" value="Unassembled WGS sequence"/>
</dbReference>
<dbReference type="GO" id="GO:0032259">
    <property type="term" value="P:methylation"/>
    <property type="evidence" value="ECO:0007669"/>
    <property type="project" value="UniProtKB-KW"/>
</dbReference>
<dbReference type="RefSeq" id="WP_343880685.1">
    <property type="nucleotide sequence ID" value="NZ_BAAAIJ010000051.1"/>
</dbReference>
<comment type="caution">
    <text evidence="5">The sequence shown here is derived from an EMBL/GenBank/DDBJ whole genome shotgun (WGS) entry which is preliminary data.</text>
</comment>
<organism evidence="5 6">
    <name type="scientific">Arthrobacter flavus</name>
    <dbReference type="NCBI Taxonomy" id="95172"/>
    <lineage>
        <taxon>Bacteria</taxon>
        <taxon>Bacillati</taxon>
        <taxon>Actinomycetota</taxon>
        <taxon>Actinomycetes</taxon>
        <taxon>Micrococcales</taxon>
        <taxon>Micrococcaceae</taxon>
        <taxon>Arthrobacter</taxon>
    </lineage>
</organism>
<evidence type="ECO:0000256" key="3">
    <source>
        <dbReference type="ARBA" id="ARBA00022679"/>
    </source>
</evidence>
<dbReference type="PANTHER" id="PTHR44942:SF4">
    <property type="entry name" value="METHYLTRANSFERASE TYPE 11 DOMAIN-CONTAINING PROTEIN"/>
    <property type="match status" value="1"/>
</dbReference>
<dbReference type="Pfam" id="PF08241">
    <property type="entry name" value="Methyltransf_11"/>
    <property type="match status" value="1"/>
</dbReference>
<protein>
    <submittedName>
        <fullName evidence="5">Class I SAM-dependent methyltransferase</fullName>
        <ecNumber evidence="5">2.1.1.-</ecNumber>
    </submittedName>
</protein>
<name>A0ABW4QAJ9_9MICC</name>
<proteinExistence type="inferred from homology"/>
<keyword evidence="3 5" id="KW-0808">Transferase</keyword>
<dbReference type="InterPro" id="IPR051052">
    <property type="entry name" value="Diverse_substrate_MTase"/>
</dbReference>
<evidence type="ECO:0000256" key="1">
    <source>
        <dbReference type="ARBA" id="ARBA00008361"/>
    </source>
</evidence>
<keyword evidence="6" id="KW-1185">Reference proteome</keyword>
<dbReference type="GO" id="GO:0008168">
    <property type="term" value="F:methyltransferase activity"/>
    <property type="evidence" value="ECO:0007669"/>
    <property type="project" value="UniProtKB-KW"/>
</dbReference>
<evidence type="ECO:0000259" key="4">
    <source>
        <dbReference type="Pfam" id="PF08241"/>
    </source>
</evidence>
<dbReference type="SUPFAM" id="SSF53335">
    <property type="entry name" value="S-adenosyl-L-methionine-dependent methyltransferases"/>
    <property type="match status" value="1"/>
</dbReference>
<feature type="domain" description="Methyltransferase type 11" evidence="4">
    <location>
        <begin position="52"/>
        <end position="139"/>
    </location>
</feature>
<dbReference type="InterPro" id="IPR029063">
    <property type="entry name" value="SAM-dependent_MTases_sf"/>
</dbReference>
<dbReference type="PANTHER" id="PTHR44942">
    <property type="entry name" value="METHYLTRANSF_11 DOMAIN-CONTAINING PROTEIN"/>
    <property type="match status" value="1"/>
</dbReference>
<dbReference type="EC" id="2.1.1.-" evidence="5"/>
<evidence type="ECO:0000313" key="5">
    <source>
        <dbReference type="EMBL" id="MFD1847636.1"/>
    </source>
</evidence>
<comment type="similarity">
    <text evidence="1">Belongs to the methyltransferase superfamily.</text>
</comment>
<dbReference type="EMBL" id="JBHUGA010000060">
    <property type="protein sequence ID" value="MFD1847636.1"/>
    <property type="molecule type" value="Genomic_DNA"/>
</dbReference>
<evidence type="ECO:0000313" key="6">
    <source>
        <dbReference type="Proteomes" id="UP001597307"/>
    </source>
</evidence>